<dbReference type="Gene3D" id="3.40.50.720">
    <property type="entry name" value="NAD(P)-binding Rossmann-like Domain"/>
    <property type="match status" value="1"/>
</dbReference>
<sequence>MLPNLMEQSSDHMVSDKHFVLQWPENLPLNVGAPLICVEITTYRPLRYFGPDKPGMKIGVVGLGGLGLLGMLLRRWRKLLLQKLLFSALLLLRTKNHSKDLTLTISLLAKTKNRCM</sequence>
<keyword evidence="2" id="KW-0862">Zinc</keyword>
<organism evidence="5 6">
    <name type="scientific">Lactuca virosa</name>
    <dbReference type="NCBI Taxonomy" id="75947"/>
    <lineage>
        <taxon>Eukaryota</taxon>
        <taxon>Viridiplantae</taxon>
        <taxon>Streptophyta</taxon>
        <taxon>Embryophyta</taxon>
        <taxon>Tracheophyta</taxon>
        <taxon>Spermatophyta</taxon>
        <taxon>Magnoliopsida</taxon>
        <taxon>eudicotyledons</taxon>
        <taxon>Gunneridae</taxon>
        <taxon>Pentapetalae</taxon>
        <taxon>asterids</taxon>
        <taxon>campanulids</taxon>
        <taxon>Asterales</taxon>
        <taxon>Asteraceae</taxon>
        <taxon>Cichorioideae</taxon>
        <taxon>Cichorieae</taxon>
        <taxon>Lactucinae</taxon>
        <taxon>Lactuca</taxon>
    </lineage>
</organism>
<evidence type="ECO:0000313" key="6">
    <source>
        <dbReference type="Proteomes" id="UP001157418"/>
    </source>
</evidence>
<gene>
    <name evidence="5" type="ORF">LVIROSA_LOCUS38691</name>
</gene>
<evidence type="ECO:0000256" key="4">
    <source>
        <dbReference type="SAM" id="Phobius"/>
    </source>
</evidence>
<keyword evidence="1" id="KW-0479">Metal-binding</keyword>
<dbReference type="Gene3D" id="3.90.180.10">
    <property type="entry name" value="Medium-chain alcohol dehydrogenases, catalytic domain"/>
    <property type="match status" value="1"/>
</dbReference>
<dbReference type="EMBL" id="CAKMRJ010005745">
    <property type="protein sequence ID" value="CAH1453450.1"/>
    <property type="molecule type" value="Genomic_DNA"/>
</dbReference>
<dbReference type="AlphaFoldDB" id="A0AAU9PVD6"/>
<dbReference type="Proteomes" id="UP001157418">
    <property type="component" value="Unassembled WGS sequence"/>
</dbReference>
<protein>
    <submittedName>
        <fullName evidence="5">Uncharacterized protein</fullName>
    </submittedName>
</protein>
<dbReference type="GO" id="GO:0016616">
    <property type="term" value="F:oxidoreductase activity, acting on the CH-OH group of donors, NAD or NADP as acceptor"/>
    <property type="evidence" value="ECO:0007669"/>
    <property type="project" value="InterPro"/>
</dbReference>
<evidence type="ECO:0000256" key="1">
    <source>
        <dbReference type="ARBA" id="ARBA00022723"/>
    </source>
</evidence>
<keyword evidence="4" id="KW-1133">Transmembrane helix</keyword>
<evidence type="ECO:0000313" key="5">
    <source>
        <dbReference type="EMBL" id="CAH1453450.1"/>
    </source>
</evidence>
<evidence type="ECO:0000256" key="2">
    <source>
        <dbReference type="ARBA" id="ARBA00022833"/>
    </source>
</evidence>
<keyword evidence="4" id="KW-0812">Transmembrane</keyword>
<reference evidence="5 6" key="1">
    <citation type="submission" date="2022-01" db="EMBL/GenBank/DDBJ databases">
        <authorList>
            <person name="Xiong W."/>
            <person name="Schranz E."/>
        </authorList>
    </citation>
    <scope>NUCLEOTIDE SEQUENCE [LARGE SCALE GENOMIC DNA]</scope>
</reference>
<comment type="caution">
    <text evidence="5">The sequence shown here is derived from an EMBL/GenBank/DDBJ whole genome shotgun (WGS) entry which is preliminary data.</text>
</comment>
<keyword evidence="3" id="KW-0560">Oxidoreductase</keyword>
<keyword evidence="4" id="KW-0472">Membrane</keyword>
<dbReference type="SUPFAM" id="SSF51735">
    <property type="entry name" value="NAD(P)-binding Rossmann-fold domains"/>
    <property type="match status" value="1"/>
</dbReference>
<name>A0AAU9PVD6_9ASTR</name>
<dbReference type="InterPro" id="IPR047109">
    <property type="entry name" value="CAD-like"/>
</dbReference>
<feature type="transmembrane region" description="Helical" evidence="4">
    <location>
        <begin position="55"/>
        <end position="73"/>
    </location>
</feature>
<proteinExistence type="predicted"/>
<evidence type="ECO:0000256" key="3">
    <source>
        <dbReference type="ARBA" id="ARBA00023002"/>
    </source>
</evidence>
<dbReference type="GO" id="GO:0046872">
    <property type="term" value="F:metal ion binding"/>
    <property type="evidence" value="ECO:0007669"/>
    <property type="project" value="UniProtKB-KW"/>
</dbReference>
<dbReference type="PANTHER" id="PTHR42683">
    <property type="entry name" value="ALDEHYDE REDUCTASE"/>
    <property type="match status" value="1"/>
</dbReference>
<keyword evidence="6" id="KW-1185">Reference proteome</keyword>
<dbReference type="InterPro" id="IPR036291">
    <property type="entry name" value="NAD(P)-bd_dom_sf"/>
</dbReference>
<accession>A0AAU9PVD6</accession>